<accession>A0A939JU22</accession>
<dbReference type="Pfam" id="PF02515">
    <property type="entry name" value="CoA_transf_3"/>
    <property type="match status" value="2"/>
</dbReference>
<keyword evidence="2" id="KW-1185">Reference proteome</keyword>
<keyword evidence="1" id="KW-0808">Transferase</keyword>
<dbReference type="EMBL" id="JAFMOF010000004">
    <property type="protein sequence ID" value="MBO0656309.1"/>
    <property type="molecule type" value="Genomic_DNA"/>
</dbReference>
<dbReference type="InterPro" id="IPR023606">
    <property type="entry name" value="CoA-Trfase_III_dom_1_sf"/>
</dbReference>
<organism evidence="1 2">
    <name type="scientific">Streptomyces triculaminicus</name>
    <dbReference type="NCBI Taxonomy" id="2816232"/>
    <lineage>
        <taxon>Bacteria</taxon>
        <taxon>Bacillati</taxon>
        <taxon>Actinomycetota</taxon>
        <taxon>Actinomycetes</taxon>
        <taxon>Kitasatosporales</taxon>
        <taxon>Streptomycetaceae</taxon>
        <taxon>Streptomyces</taxon>
    </lineage>
</organism>
<evidence type="ECO:0000313" key="2">
    <source>
        <dbReference type="Proteomes" id="UP000664781"/>
    </source>
</evidence>
<proteinExistence type="predicted"/>
<dbReference type="InterPro" id="IPR050509">
    <property type="entry name" value="CoA-transferase_III"/>
</dbReference>
<dbReference type="GO" id="GO:0016740">
    <property type="term" value="F:transferase activity"/>
    <property type="evidence" value="ECO:0007669"/>
    <property type="project" value="UniProtKB-KW"/>
</dbReference>
<dbReference type="Gene3D" id="3.40.50.10540">
    <property type="entry name" value="Crotonobetainyl-coa:carnitine coa-transferase, domain 1"/>
    <property type="match status" value="2"/>
</dbReference>
<reference evidence="1" key="1">
    <citation type="submission" date="2021-03" db="EMBL/GenBank/DDBJ databases">
        <title>Streptomyces strains.</title>
        <authorList>
            <person name="Lund M.B."/>
            <person name="Toerring T."/>
        </authorList>
    </citation>
    <scope>NUCLEOTIDE SEQUENCE</scope>
    <source>
        <strain evidence="1">JCM 4242</strain>
    </source>
</reference>
<dbReference type="Proteomes" id="UP000664781">
    <property type="component" value="Unassembled WGS sequence"/>
</dbReference>
<comment type="caution">
    <text evidence="1">The sequence shown here is derived from an EMBL/GenBank/DDBJ whole genome shotgun (WGS) entry which is preliminary data.</text>
</comment>
<dbReference type="RefSeq" id="WP_179198970.1">
    <property type="nucleotide sequence ID" value="NZ_JAFMOF010000004.1"/>
</dbReference>
<evidence type="ECO:0000313" key="1">
    <source>
        <dbReference type="EMBL" id="MBO0656309.1"/>
    </source>
</evidence>
<dbReference type="PANTHER" id="PTHR48228">
    <property type="entry name" value="SUCCINYL-COA--D-CITRAMALATE COA-TRANSFERASE"/>
    <property type="match status" value="1"/>
</dbReference>
<dbReference type="AlphaFoldDB" id="A0A939JU22"/>
<protein>
    <submittedName>
        <fullName evidence="1">CoA transferase</fullName>
    </submittedName>
</protein>
<dbReference type="SUPFAM" id="SSF89796">
    <property type="entry name" value="CoA-transferase family III (CaiB/BaiF)"/>
    <property type="match status" value="2"/>
</dbReference>
<dbReference type="InterPro" id="IPR044855">
    <property type="entry name" value="CoA-Trfase_III_dom3_sf"/>
</dbReference>
<dbReference type="Gene3D" id="3.30.1540.10">
    <property type="entry name" value="formyl-coa transferase, domain 3"/>
    <property type="match status" value="1"/>
</dbReference>
<name>A0A939JU22_9ACTN</name>
<dbReference type="PANTHER" id="PTHR48228:SF4">
    <property type="entry name" value="BLR3030 PROTEIN"/>
    <property type="match status" value="1"/>
</dbReference>
<dbReference type="InterPro" id="IPR003673">
    <property type="entry name" value="CoA-Trfase_fam_III"/>
</dbReference>
<sequence>MGSAIGISLLSVSVAAAQIWHERTGRAQSLGIDLPQSLHQITPYLGGGNRLGGYGSNMGSILGGDGQTGPLVWDFYRTADDRWVIIIACYPRTRDEMLDLLGTPHTRERIAEAVATWNSWELEEAAAARGVPLAVVRTREEFLAHPQGKTILSEPVVSVERVGDAPPRPLPSGPRPLSGLRCLQFTHIFAGTAAGRALAEYGADALHVCEPNAFDHELCWNECGVGLRSTRLDLKDKDGGRRIFDDLLRTADVFVHNHRASKMARLGLTPEECIEMAPGLIHLSVSAYGENGPWRDRGGFDHQGQALVGINWNEREGDEPRMPPGRMLNDYLAANFAAAGVMAAAVRRAREGGSYRVRVSLAGVANWAWELGVLSRESIAHLGADTLPPEPEWLVHDTPMGEFRHVAPAVRLSETPAGWDDTVLVPRGSSRPEWRAPHAA</sequence>
<gene>
    <name evidence="1" type="ORF">J1792_27115</name>
</gene>